<proteinExistence type="predicted"/>
<feature type="compositionally biased region" description="Polar residues" evidence="1">
    <location>
        <begin position="40"/>
        <end position="49"/>
    </location>
</feature>
<feature type="region of interest" description="Disordered" evidence="1">
    <location>
        <begin position="170"/>
        <end position="200"/>
    </location>
</feature>
<dbReference type="RefSeq" id="WP_146980959.1">
    <property type="nucleotide sequence ID" value="NZ_VOSM01000003.1"/>
</dbReference>
<comment type="caution">
    <text evidence="3">The sequence shown here is derived from an EMBL/GenBank/DDBJ whole genome shotgun (WGS) entry which is preliminary data.</text>
</comment>
<name>A0A5C6XKG6_9DELT</name>
<reference evidence="3 4" key="1">
    <citation type="submission" date="2019-08" db="EMBL/GenBank/DDBJ databases">
        <title>Bradymonadales sp. TMQ4.</title>
        <authorList>
            <person name="Liang Q."/>
        </authorList>
    </citation>
    <scope>NUCLEOTIDE SEQUENCE [LARGE SCALE GENOMIC DNA]</scope>
    <source>
        <strain evidence="3 4">TMQ4</strain>
    </source>
</reference>
<sequence>MLFRPSSPGSARHAFWLALIAAASLTAACGEVELSRGTIDGQTAPGQSSPDDDEPGNGDSPDAGTPGDTGNLEPDDDGVVMVPWSHEISNELLAQATLADGSIAFPLEGNDLLLDVAIADIIYNFDSVDPEPFIYRVEAIDNTPDTITFFVTDAPLTDLIINAKINVDDDGADDTSDTASRAQGLQPEGGAIGQRRQRVDEEQFEPIQTTVSFPTVEARICDNHSGVSVEVDLSADAIEGTVGSVEPGIGLGVGEECPSNTIGGRMKATPTLTIDIYDVDAALDIDTSWFGEDSDINENKCECFANNYPNYSVCGIPASMEDEYKRGCNGRLKEFRFLVNASFITALSDLLLELYYEFEFEKTLFEVNLVKVPFALGPIPVTANVDFLIKFTATTDGGLSASWEGKNAPGFQMDTMFGIEYVGNDFREIEQEPLSEPYVIDDPDLLGQVNASLKLSSDIKFSGLILNFAGVNATLPSVYAKLEAGFERNFTTGESECTLELSIGAAVKVGLEADAGWLGDLIGLNASVDWTLFDTCEEPEGSFLRNLCFYRDFSDSLDFICPEPMPARINRVRLRVDDPDYPTGQNTPGSVPVDALFVQRVPVSSAPYYIAPTRVTVDGVESAEALAKIHGIQFLTCDPVLWEDKVILFDDEIVVDYADPFEAGDLIRVHRQGFNPGNAANNPTNPEDHGKLCVPNGSFHIDVGRSDKEQWENLILNVHNSSDHRITESFLELFSEEDAGSVGN</sequence>
<dbReference type="AlphaFoldDB" id="A0A5C6XKG6"/>
<dbReference type="EMBL" id="VOSM01000003">
    <property type="protein sequence ID" value="TXD37806.1"/>
    <property type="molecule type" value="Genomic_DNA"/>
</dbReference>
<accession>A0A5C6XKG6</accession>
<dbReference type="OrthoDB" id="5478297at2"/>
<dbReference type="PROSITE" id="PS51257">
    <property type="entry name" value="PROKAR_LIPOPROTEIN"/>
    <property type="match status" value="1"/>
</dbReference>
<feature type="region of interest" description="Disordered" evidence="1">
    <location>
        <begin position="38"/>
        <end position="79"/>
    </location>
</feature>
<organism evidence="3 4">
    <name type="scientific">Lujinxingia vulgaris</name>
    <dbReference type="NCBI Taxonomy" id="2600176"/>
    <lineage>
        <taxon>Bacteria</taxon>
        <taxon>Deltaproteobacteria</taxon>
        <taxon>Bradymonadales</taxon>
        <taxon>Lujinxingiaceae</taxon>
        <taxon>Lujinxingia</taxon>
    </lineage>
</organism>
<keyword evidence="2" id="KW-0732">Signal</keyword>
<protein>
    <submittedName>
        <fullName evidence="3">Uncharacterized protein</fullName>
    </submittedName>
</protein>
<keyword evidence="4" id="KW-1185">Reference proteome</keyword>
<evidence type="ECO:0000256" key="1">
    <source>
        <dbReference type="SAM" id="MobiDB-lite"/>
    </source>
</evidence>
<evidence type="ECO:0000313" key="4">
    <source>
        <dbReference type="Proteomes" id="UP000321412"/>
    </source>
</evidence>
<evidence type="ECO:0000256" key="2">
    <source>
        <dbReference type="SAM" id="SignalP"/>
    </source>
</evidence>
<dbReference type="Proteomes" id="UP000321412">
    <property type="component" value="Unassembled WGS sequence"/>
</dbReference>
<evidence type="ECO:0000313" key="3">
    <source>
        <dbReference type="EMBL" id="TXD37806.1"/>
    </source>
</evidence>
<feature type="signal peptide" evidence="2">
    <location>
        <begin position="1"/>
        <end position="27"/>
    </location>
</feature>
<gene>
    <name evidence="3" type="ORF">FRC98_08990</name>
</gene>
<feature type="chain" id="PRO_5023024774" evidence="2">
    <location>
        <begin position="28"/>
        <end position="744"/>
    </location>
</feature>